<keyword evidence="3" id="KW-1185">Reference proteome</keyword>
<protein>
    <submittedName>
        <fullName evidence="1">Uncharacterized protein</fullName>
    </submittedName>
</protein>
<accession>A0A5N8WKU0</accession>
<sequence>MTDLRFHEAPADFARLAVSGDALQQGLRDRGWLVADVRFGWMAANPSFLVFGDPAPMTEIDVSLQGERFLLLGVIAPALGDIHWQLQGREEVPEGWFARHYLGTDETALPYLDNAFYGRNQRTSGAGFILGDPAAVSIFALTALFVGGILAEGGKDVYAKIKSLSSRSTAFRRIEGSSVNPWVVVHDPEHNCVIEYPRELPPAAAEALIRLRAEEIVRTHLRWNPETQAWDRVDRQPLIADPGAPSD</sequence>
<dbReference type="Proteomes" id="UP000373149">
    <property type="component" value="Unassembled WGS sequence"/>
</dbReference>
<proteinExistence type="predicted"/>
<dbReference type="EMBL" id="VMNX01000001">
    <property type="protein sequence ID" value="MPY47098.1"/>
    <property type="molecule type" value="Genomic_DNA"/>
</dbReference>
<dbReference type="AlphaFoldDB" id="A0A5N8WKU0"/>
<evidence type="ECO:0000313" key="2">
    <source>
        <dbReference type="EMBL" id="MPY47237.1"/>
    </source>
</evidence>
<evidence type="ECO:0000313" key="3">
    <source>
        <dbReference type="Proteomes" id="UP000373149"/>
    </source>
</evidence>
<gene>
    <name evidence="1" type="ORF">FPZ41_00285</name>
    <name evidence="2" type="ORF">FPZ41_00990</name>
</gene>
<dbReference type="EMBL" id="VMNX01000001">
    <property type="protein sequence ID" value="MPY47237.1"/>
    <property type="molecule type" value="Genomic_DNA"/>
</dbReference>
<evidence type="ECO:0000313" key="1">
    <source>
        <dbReference type="EMBL" id="MPY47098.1"/>
    </source>
</evidence>
<organism evidence="1 3">
    <name type="scientific">Streptomyces acidicola</name>
    <dbReference type="NCBI Taxonomy" id="2596892"/>
    <lineage>
        <taxon>Bacteria</taxon>
        <taxon>Bacillati</taxon>
        <taxon>Actinomycetota</taxon>
        <taxon>Actinomycetes</taxon>
        <taxon>Kitasatosporales</taxon>
        <taxon>Streptomycetaceae</taxon>
        <taxon>Streptomyces</taxon>
    </lineage>
</organism>
<name>A0A5N8WKU0_9ACTN</name>
<reference evidence="1 3" key="1">
    <citation type="submission" date="2019-09" db="EMBL/GenBank/DDBJ databases">
        <authorList>
            <person name="Duangmal K."/>
            <person name="Teo W.F.A."/>
            <person name="Lipun K."/>
        </authorList>
    </citation>
    <scope>NUCLEOTIDE SEQUENCE [LARGE SCALE GENOMIC DNA]</scope>
    <source>
        <strain evidence="1 3">K1PN6</strain>
    </source>
</reference>
<dbReference type="RefSeq" id="WP_152857910.1">
    <property type="nucleotide sequence ID" value="NZ_VMNX01000001.1"/>
</dbReference>
<comment type="caution">
    <text evidence="1">The sequence shown here is derived from an EMBL/GenBank/DDBJ whole genome shotgun (WGS) entry which is preliminary data.</text>
</comment>